<dbReference type="Proteomes" id="UP000764837">
    <property type="component" value="Unassembled WGS sequence"/>
</dbReference>
<sequence length="199" mass="23120">MNDQLTWIDRIIDVTGWHQEPADGAGWEQVESALGVVLPSDFKELCRRFVPGAFYAYLDLLRPTDDHAQPLLRTWASLRQWAAGHESARLWAPYEMYEPDKGSGLIQWGSDQTEGEYYWLADRSVEPDRWQVVARREADPWHQLNISTAEFVYRVIADPEFKPFTVADPPRRPFYLPHWGPFPMSADDWDALTDPNRKS</sequence>
<evidence type="ECO:0000313" key="2">
    <source>
        <dbReference type="Proteomes" id="UP000764837"/>
    </source>
</evidence>
<evidence type="ECO:0000313" key="1">
    <source>
        <dbReference type="EMBL" id="MBM7493380.1"/>
    </source>
</evidence>
<dbReference type="RefSeq" id="WP_204944093.1">
    <property type="nucleotide sequence ID" value="NZ_JAFBBP010000001.1"/>
</dbReference>
<gene>
    <name evidence="1" type="ORF">JOD64_004602</name>
</gene>
<dbReference type="EMBL" id="JAFBBP010000001">
    <property type="protein sequence ID" value="MBM7493380.1"/>
    <property type="molecule type" value="Genomic_DNA"/>
</dbReference>
<organism evidence="1 2">
    <name type="scientific">Micromonospora luteifusca</name>
    <dbReference type="NCBI Taxonomy" id="709860"/>
    <lineage>
        <taxon>Bacteria</taxon>
        <taxon>Bacillati</taxon>
        <taxon>Actinomycetota</taxon>
        <taxon>Actinomycetes</taxon>
        <taxon>Micromonosporales</taxon>
        <taxon>Micromonosporaceae</taxon>
        <taxon>Micromonospora</taxon>
    </lineage>
</organism>
<keyword evidence="2" id="KW-1185">Reference proteome</keyword>
<comment type="caution">
    <text evidence="1">The sequence shown here is derived from an EMBL/GenBank/DDBJ whole genome shotgun (WGS) entry which is preliminary data.</text>
</comment>
<proteinExistence type="predicted"/>
<reference evidence="1 2" key="1">
    <citation type="submission" date="2021-01" db="EMBL/GenBank/DDBJ databases">
        <title>Sequencing the genomes of 1000 actinobacteria strains.</title>
        <authorList>
            <person name="Klenk H.-P."/>
        </authorList>
    </citation>
    <scope>NUCLEOTIDE SEQUENCE [LARGE SCALE GENOMIC DNA]</scope>
    <source>
        <strain evidence="1 2">DSM 100204</strain>
    </source>
</reference>
<dbReference type="InterPro" id="IPR037883">
    <property type="entry name" value="Knr4/Smi1-like_sf"/>
</dbReference>
<accession>A0ABS2LYY8</accession>
<protein>
    <recommendedName>
        <fullName evidence="3">SMI1/KNR4 family protein</fullName>
    </recommendedName>
</protein>
<dbReference type="SUPFAM" id="SSF160631">
    <property type="entry name" value="SMI1/KNR4-like"/>
    <property type="match status" value="1"/>
</dbReference>
<evidence type="ECO:0008006" key="3">
    <source>
        <dbReference type="Google" id="ProtNLM"/>
    </source>
</evidence>
<name>A0ABS2LYY8_9ACTN</name>